<reference evidence="1" key="1">
    <citation type="submission" date="2014-09" db="EMBL/GenBank/DDBJ databases">
        <authorList>
            <person name="Magalhaes I.L.F."/>
            <person name="Oliveira U."/>
            <person name="Santos F.R."/>
            <person name="Vidigal T.H.D.A."/>
            <person name="Brescovit A.D."/>
            <person name="Santos A.J."/>
        </authorList>
    </citation>
    <scope>NUCLEOTIDE SEQUENCE</scope>
    <source>
        <tissue evidence="1">Shoot tissue taken approximately 20 cm above the soil surface</tissue>
    </source>
</reference>
<accession>A0A0A8YY11</accession>
<evidence type="ECO:0000313" key="1">
    <source>
        <dbReference type="EMBL" id="JAD30308.1"/>
    </source>
</evidence>
<dbReference type="EMBL" id="GBRH01267587">
    <property type="protein sequence ID" value="JAD30308.1"/>
    <property type="molecule type" value="Transcribed_RNA"/>
</dbReference>
<proteinExistence type="predicted"/>
<reference evidence="1" key="2">
    <citation type="journal article" date="2015" name="Data Brief">
        <title>Shoot transcriptome of the giant reed, Arundo donax.</title>
        <authorList>
            <person name="Barrero R.A."/>
            <person name="Guerrero F.D."/>
            <person name="Moolhuijzen P."/>
            <person name="Goolsby J.A."/>
            <person name="Tidwell J."/>
            <person name="Bellgard S.E."/>
            <person name="Bellgard M.I."/>
        </authorList>
    </citation>
    <scope>NUCLEOTIDE SEQUENCE</scope>
    <source>
        <tissue evidence="1">Shoot tissue taken approximately 20 cm above the soil surface</tissue>
    </source>
</reference>
<protein>
    <submittedName>
        <fullName evidence="1">Uncharacterized protein</fullName>
    </submittedName>
</protein>
<organism evidence="1">
    <name type="scientific">Arundo donax</name>
    <name type="common">Giant reed</name>
    <name type="synonym">Donax arundinaceus</name>
    <dbReference type="NCBI Taxonomy" id="35708"/>
    <lineage>
        <taxon>Eukaryota</taxon>
        <taxon>Viridiplantae</taxon>
        <taxon>Streptophyta</taxon>
        <taxon>Embryophyta</taxon>
        <taxon>Tracheophyta</taxon>
        <taxon>Spermatophyta</taxon>
        <taxon>Magnoliopsida</taxon>
        <taxon>Liliopsida</taxon>
        <taxon>Poales</taxon>
        <taxon>Poaceae</taxon>
        <taxon>PACMAD clade</taxon>
        <taxon>Arundinoideae</taxon>
        <taxon>Arundineae</taxon>
        <taxon>Arundo</taxon>
    </lineage>
</organism>
<sequence>MTLTHTLGSMTKITKMHKFGAVMTCKLAVVYFVNEEGCVDTMCCVAQISLCCPSYNYHDGKGKFSPLPGCSREEEQMISNSREEEQMRFQ</sequence>
<dbReference type="AlphaFoldDB" id="A0A0A8YY11"/>
<name>A0A0A8YY11_ARUDO</name>